<dbReference type="WBParaSite" id="PS1159_v2.g12165.t1">
    <property type="protein sequence ID" value="PS1159_v2.g12165.t1"/>
    <property type="gene ID" value="PS1159_v2.g12165"/>
</dbReference>
<protein>
    <submittedName>
        <fullName evidence="2">Uncharacterized protein</fullName>
    </submittedName>
</protein>
<evidence type="ECO:0000313" key="1">
    <source>
        <dbReference type="Proteomes" id="UP000887580"/>
    </source>
</evidence>
<reference evidence="2" key="1">
    <citation type="submission" date="2022-11" db="UniProtKB">
        <authorList>
            <consortium name="WormBaseParasite"/>
        </authorList>
    </citation>
    <scope>IDENTIFICATION</scope>
</reference>
<evidence type="ECO:0000313" key="2">
    <source>
        <dbReference type="WBParaSite" id="PS1159_v2.g12165.t1"/>
    </source>
</evidence>
<proteinExistence type="predicted"/>
<organism evidence="1 2">
    <name type="scientific">Panagrolaimus sp. PS1159</name>
    <dbReference type="NCBI Taxonomy" id="55785"/>
    <lineage>
        <taxon>Eukaryota</taxon>
        <taxon>Metazoa</taxon>
        <taxon>Ecdysozoa</taxon>
        <taxon>Nematoda</taxon>
        <taxon>Chromadorea</taxon>
        <taxon>Rhabditida</taxon>
        <taxon>Tylenchina</taxon>
        <taxon>Panagrolaimomorpha</taxon>
        <taxon>Panagrolaimoidea</taxon>
        <taxon>Panagrolaimidae</taxon>
        <taxon>Panagrolaimus</taxon>
    </lineage>
</organism>
<dbReference type="Proteomes" id="UP000887580">
    <property type="component" value="Unplaced"/>
</dbReference>
<accession>A0AC35F1W6</accession>
<sequence length="162" mass="18754">MSLRNALNVPVFHFSLDQMKKTTLPKAVDWCRLEKGAYKYPFFVIRTGPMFYEQIKVDSNTIPLDVEATVTHVSVEEIHPGIYRTKKTVAQEQPKEPREEILQHLQKMEKQPLSNEEDEKRTLEYLGSRENMKNLSGFFYKEHLSFSAMDSAAKSNPDFPVG</sequence>
<name>A0AC35F1W6_9BILA</name>